<evidence type="ECO:0000313" key="2">
    <source>
        <dbReference type="EMBL" id="TMW67402.1"/>
    </source>
</evidence>
<evidence type="ECO:0000313" key="3">
    <source>
        <dbReference type="Proteomes" id="UP000794436"/>
    </source>
</evidence>
<keyword evidence="3" id="KW-1185">Reference proteome</keyword>
<dbReference type="InterPro" id="IPR033228">
    <property type="entry name" value="SZT2"/>
</dbReference>
<feature type="compositionally biased region" description="Polar residues" evidence="1">
    <location>
        <begin position="1473"/>
        <end position="1487"/>
    </location>
</feature>
<feature type="compositionally biased region" description="Basic and acidic residues" evidence="1">
    <location>
        <begin position="1671"/>
        <end position="1686"/>
    </location>
</feature>
<reference evidence="2" key="1">
    <citation type="submission" date="2019-03" db="EMBL/GenBank/DDBJ databases">
        <title>Long read genome sequence of the mycoparasitic Pythium oligandrum ATCC 38472 isolated from sugarbeet rhizosphere.</title>
        <authorList>
            <person name="Gaulin E."/>
        </authorList>
    </citation>
    <scope>NUCLEOTIDE SEQUENCE</scope>
    <source>
        <strain evidence="2">ATCC 38472_TT</strain>
    </source>
</reference>
<feature type="region of interest" description="Disordered" evidence="1">
    <location>
        <begin position="601"/>
        <end position="620"/>
    </location>
</feature>
<evidence type="ECO:0000256" key="1">
    <source>
        <dbReference type="SAM" id="MobiDB-lite"/>
    </source>
</evidence>
<sequence length="3829" mass="424117">MPASVTMPATPRRVEQLLLSASDISMVDRACLSLWHFQQLTKPFFPVRPSLTDRLDGEEKDAGREEATEINRPTMELDEGMTVAAIAYEEDRSKESGVESDEHDARTDYPMQLTLKSQVGIVYTKYRCVLCLDASPSALSIDPSTGKLFLDLLCESVQLFVTALLRPSQVGKGVFRPEISVSVIVQGASVNRMSVLVQGFVLEPTNVGRLLVMVRERIQLIEDDWAMEASQGNYPVRGQASLSSMMQNAVFALNSLPSDAAPILVLATDGVVDMVHGYAYDSLVMQLARHDVQCHFISIGHGNDMSSSFGFVPDTSLLQFLADSTGGSIVDYVSLHQACTQEPVHEQLLRMTKLQRQMFVRESSVHAISSPIFKVNEQWCSTFDGVSYTPLQPYRMWREKIHEYRIHAEIDRIVEARIREGFVINKVHVRNLFRSNDGSLQKIPLGSTSSLTTLEEGPPPAAATKMLLVFLLQWKQNVWLEYVVSSTIEHMVGKDSQSFRAGARSSGAFLKKDDRSSEWYVKVNVLAHPDFLRSLEDVQQLRLQDMSKGLPPSAGKESFPGGPAALHAFIRNVQDVDRVLLHLITAAASAASAAEASSQLSFGSSSNHHHPANTPRNQNSHPVFGIIGELSPVLWHRWFHVDRFEVLCVVRDESCADMLYRPPTSPLPNRSSSMYRSSIKARNQHRETVPLQLSMGVDKVFEQLRSTVLKWSSQRLGKELYLRFLGSADPKRDVRAKQSAATTPGVVNRRRQRSSLNSMMIQAQLASGEAKRDESERGALCFVRLEVKNRTLVAVHIAFFSCSASTRKETLADLRATIAMGMNEIPGMASNPPVPSLMSRSVVLCHRLLSRLMVSHDTLQQLDANNSEHDHEHGWNDAPEQHEEPIVACCGGSELQLQSVFGSYMWHTSWRWQVRTAGALVQSMRHLHEARIRSGFWVLDWQIEEDATGESYRVASVVFGREIIMEDEMGRQKTSLIQYAIKRLSDTSMETSLWMEPQHGFVKSKLSDRVERTDMFHWGLKHAIGHDIPVDDISTGVAGPAKSDGDAGVLTYFSEGHLLQLIRGYVFRDDRHLLSYLHTFETLMNSRDRLDTAAKEIDGVIGVETLDDSPSDDVLVPSFSTARLLDTSKRSVDHFLMYLEESMTLKSSQVPSLSTSNEHLYSMLERTLRGLSDCEVAWTDHRGVLVGNDVGPGYGENTHAVKCKLPLWLKHSIGCHESMDEGSSQRSLSHGRCFAKLLNEETVVLAFLPAIDCIQLKQKQLSFGAPAIQRQASLSPRSSNSDRFRWGSVATDVRQPQVESSSFKITASADDIVLYQERRQSFREGYKSWRMGHFQGSKDEKSLHHSQLSPHTRSVSTSQDFEFCEAVSRKTAPGSDFHLLIERSDGSIGSGFFQVAFYECSISRLATALAKHNGSAHGQRGTAAEAEVLKELFARSSGGAGDTVAMNAAAVDSATLAARRKPPLGGRAPSPLSMASPTAAVSTHDSSTLMAGRRFRKQVKRAHEHNFSRGVYVALRDGSALQQTDLMQALSSCVEVPVDFDITMLYRMLQLDMLQSLRRSNVGLRARTADLLNSKHREALKQRVDHAFEQILKQMFGIIEGTKYFYFTGNESVVLDENSGGDIENFSQLFMEEDEVSNPLPVIEEAEPTGKPPLLVKSSTDPPSNSASLLDNKHAEASGAGDHESSSLHLSLRVATDDATLDAASDTMESTADSQITQEEDAEFNKDVAVATSSFSSPFFVRFDCRELPASRISQVVESPPPVTQGLTRSASSQSALDLRNVFTLSGATRSPAGTLEHGPTAFEDLSAMADWIATSSAPKVALRVVTLTLPNEQLLERSRRHQLALDVDGKSRAVTPAELFASLPLFQRLMIKRLRHSMKEWTSIEILRILQSIERITPATASLIQKLFDDLPVESLTTAKYPLQFVAHRQENYDPVDLLKRELVECSIFGQDYQLHECNGLYFVVKRTYPTQPDIKGIQSVEIPYWAYFTVEDGFLHLHFHHPDHLFAAKRDDGAVIDRLAVLTQLHLGVNAVCKKVNQFLLLLQLHETRTCSDLLLRSDPANPTAHPLSPTLRREASGSADWSDRVDNGAFYWPGQFECDRKYAAFFRLHERLVPNIALNTLCTSALEPFQVHNRRHIFVYRDKGGHVFYIKMSVSVAPEVRTSSERPPLSSSAGAVSMSKSVTCPTTIVGNAAYASPATGSGILLEVFGVCDAGDEVTQELCRLLERKLDESIQLILMKLLARNVKFQLSPTDTSFICPPGVVAAHSIAYKVPQTVYATKSLIPFLCQTLSTASYIRQMSSSTSSVGSVSRKDVRAEKIPKALKTTEAMMDPTQWHPALFGRQVDGTWEKAQETVTPVFFGENIEAHDSDNQEEEVVLEQVSFLVNLNPELRLSPNFLSRVGKGLALLRVEVIRSRGYTATEEESVREIPVFSAGGSAFSCEHFVLVRYQVWIRGSIVLTELSYVLEAYLKETLLDCCIEKALRRPEEASPSSAPDGSAFATKELVDLLEQASRTSSSSVAKLSLPVTLPRWDLGHLVTQMTQLFRSIPAHLRPVVMVAHGVQDKRNRDERFVLFEKAAEIDADHYRIVPTLDAPPAAARGLVHSDSVQSDLSEADSVSGRLSLVSVPSFSGSMDSNSLAVLGLPAPLSSSSSSPAQRELSLTDAMLHPVTKITGNEDHDAIAHRSLYYVIDVSVQGLVFYGYNMSSQLLDTIVTHFARMLTWTLLRDKVLRSLLFQRGGMLHPAPSGSFVVHPQRLITGGGRYSAGLAQTSVKDWSVNFVDFHQAALSILEQFNVLPKSLESVVFSSIEMTSLAKILRDANVAVIDSADGRPRSRSNASQQSFGGSDLSSAKDNVEMQSRFNMANNRMENTRAGRLSDRSLSSSEKPRATVPSPTKRNSASNPSLGPGLGGGGGGGISVGSRLRPTASAANALLAARARARGGLPGKLGGPGVGSSRSNSGGDSVAPWDLPVTNTRVPSGRASGVNPGPQRGINVTADGDKSGPQPQAEHLKRPSSGGQREALQSSSSTLSVSSTSSSSSRNIINRTRAPQSRRWKQLLRQTWGPRSKLLEKEAVGVESNRIRQQACDPLAVANEDKTVNPLRHYGEACQRVHQQIQTRSALFHDSLVIVRKTQKLRDPVVEVDRAEIVRLMMNSGHLMLSQRFRVTFVERWEVVKLDEEYMNDRSNTGRLRALQASMDLVNLLSYKKEFVFSGNDRTVANLLTEHTVQAMCGKEGGAVREMKMQTLKDVFHLRMDVVHQFFEHYAVHLKTLGFRHLRLPTSRYGQRVAPGTANTSGMPPSQPHQSAVDAVAAEGEGFCEYFFLAGNSPRDKRKSVEMQMQDVLVLELKCDHNGVQIDVVLVNEHDLRQQENAYQRHLDVTSKKREITGEQVLSVAKTLRIALNTRVMIHDFTIGFLHDSLIEWTARKKGPRDSVSVTADATELPHRPPTSLLHNMVKGIRCFLRAYPQTADGTGSLRSASDTSSLGSSAGGRSPREYSVETSTVELPVRNLQSDCSESILVKILLRYVACHGARYEVVDLTQFGTPDTIVCHSVSGNFFNRNVSSTQRATIGTQKPGYSLLITTQDLWKGKKRPKNSVLLALLRSPPKSTSTSSSSPGSMGIGSHLLLPPERALAEAELFVKELFRAAAANYERDLLWTRLLYTDNHGLGAEVAHTVGLPVEYFHVDVGPQQLEECLRLSICTPVESIDPSLTELLSTDDVCWQEFALRVRDVFADQVREYQFEGQAACHFLLLCPDARDLMIHLTFPGGISSSTLDRESNRVRIEICRREEPPNQKFTFAQRRVITDFVNCVVHWLWRCLLYD</sequence>
<feature type="region of interest" description="Disordered" evidence="1">
    <location>
        <begin position="1643"/>
        <end position="1689"/>
    </location>
</feature>
<protein>
    <submittedName>
        <fullName evidence="2">Uncharacterized protein</fullName>
    </submittedName>
</protein>
<feature type="region of interest" description="Disordered" evidence="1">
    <location>
        <begin position="1460"/>
        <end position="1487"/>
    </location>
</feature>
<feature type="compositionally biased region" description="Basic and acidic residues" evidence="1">
    <location>
        <begin position="2873"/>
        <end position="2882"/>
    </location>
</feature>
<feature type="compositionally biased region" description="Polar residues" evidence="1">
    <location>
        <begin position="3045"/>
        <end position="3054"/>
    </location>
</feature>
<feature type="compositionally biased region" description="Gly residues" evidence="1">
    <location>
        <begin position="2911"/>
        <end position="2922"/>
    </location>
</feature>
<name>A0A8K1CPJ0_PYTOL</name>
<dbReference type="EMBL" id="SPLM01000004">
    <property type="protein sequence ID" value="TMW67402.1"/>
    <property type="molecule type" value="Genomic_DNA"/>
</dbReference>
<feature type="region of interest" description="Disordered" evidence="1">
    <location>
        <begin position="3477"/>
        <end position="3503"/>
    </location>
</feature>
<proteinExistence type="predicted"/>
<comment type="caution">
    <text evidence="2">The sequence shown here is derived from an EMBL/GenBank/DDBJ whole genome shotgun (WGS) entry which is preliminary data.</text>
</comment>
<accession>A0A8K1CPJ0</accession>
<dbReference type="PANTHER" id="PTHR14918">
    <property type="entry name" value="KICSTOR COMPLEX PROTEIN SZT2"/>
    <property type="match status" value="1"/>
</dbReference>
<dbReference type="OrthoDB" id="43547at2759"/>
<feature type="compositionally biased region" description="Low complexity" evidence="1">
    <location>
        <begin position="3478"/>
        <end position="3496"/>
    </location>
</feature>
<feature type="region of interest" description="Disordered" evidence="1">
    <location>
        <begin position="2946"/>
        <end position="3055"/>
    </location>
</feature>
<gene>
    <name evidence="2" type="ORF">Poli38472_011022</name>
</gene>
<feature type="compositionally biased region" description="Gly residues" evidence="1">
    <location>
        <begin position="2947"/>
        <end position="2957"/>
    </location>
</feature>
<dbReference type="PANTHER" id="PTHR14918:SF3">
    <property type="entry name" value="KICSTOR COMPLEX PROTEIN SZT2"/>
    <property type="match status" value="1"/>
</dbReference>
<feature type="compositionally biased region" description="Polar residues" evidence="1">
    <location>
        <begin position="2896"/>
        <end position="2908"/>
    </location>
</feature>
<dbReference type="Proteomes" id="UP000794436">
    <property type="component" value="Unassembled WGS sequence"/>
</dbReference>
<feature type="compositionally biased region" description="Low complexity" evidence="1">
    <location>
        <begin position="3029"/>
        <end position="3044"/>
    </location>
</feature>
<feature type="compositionally biased region" description="Polar residues" evidence="1">
    <location>
        <begin position="2839"/>
        <end position="2872"/>
    </location>
</feature>
<feature type="compositionally biased region" description="Polar residues" evidence="1">
    <location>
        <begin position="1657"/>
        <end position="1669"/>
    </location>
</feature>
<dbReference type="GO" id="GO:0005777">
    <property type="term" value="C:peroxisome"/>
    <property type="evidence" value="ECO:0007669"/>
    <property type="project" value="InterPro"/>
</dbReference>
<feature type="region of interest" description="Disordered" evidence="1">
    <location>
        <begin position="2832"/>
        <end position="2926"/>
    </location>
</feature>
<organism evidence="2 3">
    <name type="scientific">Pythium oligandrum</name>
    <name type="common">Mycoparasitic fungus</name>
    <dbReference type="NCBI Taxonomy" id="41045"/>
    <lineage>
        <taxon>Eukaryota</taxon>
        <taxon>Sar</taxon>
        <taxon>Stramenopiles</taxon>
        <taxon>Oomycota</taxon>
        <taxon>Peronosporomycetes</taxon>
        <taxon>Pythiales</taxon>
        <taxon>Pythiaceae</taxon>
        <taxon>Pythium</taxon>
    </lineage>
</organism>